<organism evidence="1 2">
    <name type="scientific">Cymbomonas tetramitiformis</name>
    <dbReference type="NCBI Taxonomy" id="36881"/>
    <lineage>
        <taxon>Eukaryota</taxon>
        <taxon>Viridiplantae</taxon>
        <taxon>Chlorophyta</taxon>
        <taxon>Pyramimonadophyceae</taxon>
        <taxon>Pyramimonadales</taxon>
        <taxon>Pyramimonadaceae</taxon>
        <taxon>Cymbomonas</taxon>
    </lineage>
</organism>
<comment type="caution">
    <text evidence="1">The sequence shown here is derived from an EMBL/GenBank/DDBJ whole genome shotgun (WGS) entry which is preliminary data.</text>
</comment>
<dbReference type="AlphaFoldDB" id="A0AAE0BPP7"/>
<dbReference type="EMBL" id="LGRX02033805">
    <property type="protein sequence ID" value="KAK3239834.1"/>
    <property type="molecule type" value="Genomic_DNA"/>
</dbReference>
<evidence type="ECO:0000313" key="1">
    <source>
        <dbReference type="EMBL" id="KAK3239834.1"/>
    </source>
</evidence>
<name>A0AAE0BPP7_9CHLO</name>
<evidence type="ECO:0000313" key="2">
    <source>
        <dbReference type="Proteomes" id="UP001190700"/>
    </source>
</evidence>
<dbReference type="Proteomes" id="UP001190700">
    <property type="component" value="Unassembled WGS sequence"/>
</dbReference>
<reference evidence="1 2" key="1">
    <citation type="journal article" date="2015" name="Genome Biol. Evol.">
        <title>Comparative Genomics of a Bacterivorous Green Alga Reveals Evolutionary Causalities and Consequences of Phago-Mixotrophic Mode of Nutrition.</title>
        <authorList>
            <person name="Burns J.A."/>
            <person name="Paasch A."/>
            <person name="Narechania A."/>
            <person name="Kim E."/>
        </authorList>
    </citation>
    <scope>NUCLEOTIDE SEQUENCE [LARGE SCALE GENOMIC DNA]</scope>
    <source>
        <strain evidence="1 2">PLY_AMNH</strain>
    </source>
</reference>
<accession>A0AAE0BPP7</accession>
<protein>
    <submittedName>
        <fullName evidence="1">Uncharacterized protein</fullName>
    </submittedName>
</protein>
<proteinExistence type="predicted"/>
<sequence length="171" mass="18796">MINKMVMESGGMDCAKSDILADKELSTGVRNLNEASAARRQHACVVQYSESTQELQLHVGSASDISQHKRSNRERRVAQSAAGKVCTRLGFPSQDYKDYKDLIRRERNAADLVQHAPELTLVERPQVAEGPDGTAWERRRQVALGAARDGGADRWGLDLDEDLQCAGMGDG</sequence>
<keyword evidence="2" id="KW-1185">Reference proteome</keyword>
<gene>
    <name evidence="1" type="ORF">CYMTET_50265</name>
</gene>